<feature type="signal peptide" evidence="1">
    <location>
        <begin position="1"/>
        <end position="28"/>
    </location>
</feature>
<dbReference type="Pfam" id="PF05305">
    <property type="entry name" value="DUF732"/>
    <property type="match status" value="1"/>
</dbReference>
<evidence type="ECO:0000313" key="6">
    <source>
        <dbReference type="Proteomes" id="UP001207528"/>
    </source>
</evidence>
<evidence type="ECO:0000313" key="3">
    <source>
        <dbReference type="EMBL" id="GAT09085.1"/>
    </source>
</evidence>
<feature type="chain" id="PRO_5043610812" evidence="1">
    <location>
        <begin position="29"/>
        <end position="110"/>
    </location>
</feature>
<evidence type="ECO:0000256" key="1">
    <source>
        <dbReference type="SAM" id="SignalP"/>
    </source>
</evidence>
<evidence type="ECO:0000313" key="5">
    <source>
        <dbReference type="Proteomes" id="UP000069773"/>
    </source>
</evidence>
<keyword evidence="5" id="KW-1185">Reference proteome</keyword>
<keyword evidence="1" id="KW-0732">Signal</keyword>
<reference evidence="3 5" key="1">
    <citation type="journal article" date="2016" name="Genome Announc.">
        <title>Draft Genome Sequences of Five Rapidly Growing Mycobacterium Species, M. thermoresistibile, M. fortuitum subsp. acetamidolyticum, M. canariasense, M. brisbanense, and M. novocastrense.</title>
        <authorList>
            <person name="Katahira K."/>
            <person name="Ogura Y."/>
            <person name="Gotoh Y."/>
            <person name="Hayashi T."/>
        </authorList>
    </citation>
    <scope>NUCLEOTIDE SEQUENCE [LARGE SCALE GENOMIC DNA]</scope>
    <source>
        <strain evidence="3 5">JCM18114</strain>
    </source>
</reference>
<sequence>MFDLSRITVAVAATVGALGTAAVMTAAAAPANTVDDTFIEVINQQGIKPPSAAEAISVAHDACSVIDHGGDLSAAIDAVSEATKLDFEDSAFFVGASIASYCPEHESLIG</sequence>
<dbReference type="AlphaFoldDB" id="A0AAW5SP97"/>
<gene>
    <name evidence="4" type="ORF">H7I77_18220</name>
    <name evidence="3" type="ORF">RMCN_2218</name>
</gene>
<dbReference type="EMBL" id="BCTA01000028">
    <property type="protein sequence ID" value="GAT09085.1"/>
    <property type="molecule type" value="Genomic_DNA"/>
</dbReference>
<evidence type="ECO:0000259" key="2">
    <source>
        <dbReference type="Pfam" id="PF05305"/>
    </source>
</evidence>
<dbReference type="EMBL" id="JACKTI010000047">
    <property type="protein sequence ID" value="MCV7025261.1"/>
    <property type="molecule type" value="Genomic_DNA"/>
</dbReference>
<feature type="domain" description="DUF732" evidence="2">
    <location>
        <begin position="35"/>
        <end position="104"/>
    </location>
</feature>
<proteinExistence type="predicted"/>
<name>A0AAW5SP97_MYCNV</name>
<dbReference type="InterPro" id="IPR007969">
    <property type="entry name" value="DUF732"/>
</dbReference>
<dbReference type="Proteomes" id="UP001207528">
    <property type="component" value="Unassembled WGS sequence"/>
</dbReference>
<reference evidence="4" key="2">
    <citation type="submission" date="2020-07" db="EMBL/GenBank/DDBJ databases">
        <authorList>
            <person name="Pettersson B.M.F."/>
            <person name="Behra P.R.K."/>
            <person name="Ramesh M."/>
            <person name="Das S."/>
            <person name="Dasgupta S."/>
            <person name="Kirsebom L.A."/>
        </authorList>
    </citation>
    <scope>NUCLEOTIDE SEQUENCE</scope>
    <source>
        <strain evidence="4">DSM 44203</strain>
    </source>
</reference>
<dbReference type="Proteomes" id="UP000069773">
    <property type="component" value="Unassembled WGS sequence"/>
</dbReference>
<reference evidence="4" key="3">
    <citation type="journal article" date="2022" name="BMC Genomics">
        <title>Comparative genome analysis of mycobacteria focusing on tRNA and non-coding RNA.</title>
        <authorList>
            <person name="Behra P.R.K."/>
            <person name="Pettersson B.M.F."/>
            <person name="Ramesh M."/>
            <person name="Das S."/>
            <person name="Dasgupta S."/>
            <person name="Kirsebom L.A."/>
        </authorList>
    </citation>
    <scope>NUCLEOTIDE SEQUENCE</scope>
    <source>
        <strain evidence="4">DSM 44203</strain>
    </source>
</reference>
<organism evidence="4 6">
    <name type="scientific">Mycolicibacterium novocastrense</name>
    <name type="common">Mycobacterium novocastrense</name>
    <dbReference type="NCBI Taxonomy" id="59813"/>
    <lineage>
        <taxon>Bacteria</taxon>
        <taxon>Bacillati</taxon>
        <taxon>Actinomycetota</taxon>
        <taxon>Actinomycetes</taxon>
        <taxon>Mycobacteriales</taxon>
        <taxon>Mycobacteriaceae</taxon>
        <taxon>Mycolicibacterium</taxon>
    </lineage>
</organism>
<evidence type="ECO:0000313" key="4">
    <source>
        <dbReference type="EMBL" id="MCV7025261.1"/>
    </source>
</evidence>
<protein>
    <submittedName>
        <fullName evidence="4">DUF732 domain-containing protein</fullName>
    </submittedName>
</protein>
<comment type="caution">
    <text evidence="4">The sequence shown here is derived from an EMBL/GenBank/DDBJ whole genome shotgun (WGS) entry which is preliminary data.</text>
</comment>
<accession>A0AAW5SP97</accession>
<dbReference type="RefSeq" id="WP_064416403.1">
    <property type="nucleotide sequence ID" value="NZ_BCTA01000028.1"/>
</dbReference>